<dbReference type="InterPro" id="IPR016181">
    <property type="entry name" value="Acyl_CoA_acyltransferase"/>
</dbReference>
<name>A0A1I7JTX1_9GAMM</name>
<sequence length="148" mass="17209">MTLRLATPTPADRPDWMRLYHGYAEYYGMPMNDTILTTVWDWLQAPDEPLQGRLARNAEGTAIGLMHFRAMPSPLRGAKIGFLDDLYVDPAHRGRGAVDAMLEALREEARRQGWPFVRWITKEQNYRARGVYDRHATRTDWLTYQLDV</sequence>
<evidence type="ECO:0000313" key="4">
    <source>
        <dbReference type="EMBL" id="SFU88642.1"/>
    </source>
</evidence>
<keyword evidence="2" id="KW-0012">Acyltransferase</keyword>
<dbReference type="PANTHER" id="PTHR10545:SF42">
    <property type="entry name" value="ACETYLTRANSFERASE"/>
    <property type="match status" value="1"/>
</dbReference>
<proteinExistence type="predicted"/>
<dbReference type="CDD" id="cd04301">
    <property type="entry name" value="NAT_SF"/>
    <property type="match status" value="1"/>
</dbReference>
<dbReference type="AlphaFoldDB" id="A0A1I7JTX1"/>
<dbReference type="RefSeq" id="WP_089796912.1">
    <property type="nucleotide sequence ID" value="NZ_FPBP01000012.1"/>
</dbReference>
<keyword evidence="1 4" id="KW-0808">Transferase</keyword>
<dbReference type="Proteomes" id="UP000198693">
    <property type="component" value="Unassembled WGS sequence"/>
</dbReference>
<dbReference type="InterPro" id="IPR051016">
    <property type="entry name" value="Diverse_Substrate_AcTransf"/>
</dbReference>
<dbReference type="EMBL" id="FPBP01000012">
    <property type="protein sequence ID" value="SFU88642.1"/>
    <property type="molecule type" value="Genomic_DNA"/>
</dbReference>
<feature type="domain" description="N-acetyltransferase" evidence="3">
    <location>
        <begin position="1"/>
        <end position="148"/>
    </location>
</feature>
<organism evidence="4 5">
    <name type="scientific">Halomonas korlensis</name>
    <dbReference type="NCBI Taxonomy" id="463301"/>
    <lineage>
        <taxon>Bacteria</taxon>
        <taxon>Pseudomonadati</taxon>
        <taxon>Pseudomonadota</taxon>
        <taxon>Gammaproteobacteria</taxon>
        <taxon>Oceanospirillales</taxon>
        <taxon>Halomonadaceae</taxon>
        <taxon>Halomonas</taxon>
    </lineage>
</organism>
<dbReference type="STRING" id="463301.SAMN04487955_11263"/>
<gene>
    <name evidence="4" type="ORF">SAMN04487955_11263</name>
</gene>
<dbReference type="PANTHER" id="PTHR10545">
    <property type="entry name" value="DIAMINE N-ACETYLTRANSFERASE"/>
    <property type="match status" value="1"/>
</dbReference>
<reference evidence="5" key="1">
    <citation type="submission" date="2016-10" db="EMBL/GenBank/DDBJ databases">
        <authorList>
            <person name="Varghese N."/>
            <person name="Submissions S."/>
        </authorList>
    </citation>
    <scope>NUCLEOTIDE SEQUENCE [LARGE SCALE GENOMIC DNA]</scope>
    <source>
        <strain evidence="5">CGMCC 1.6981</strain>
    </source>
</reference>
<accession>A0A1I7JTX1</accession>
<keyword evidence="5" id="KW-1185">Reference proteome</keyword>
<dbReference type="SUPFAM" id="SSF55729">
    <property type="entry name" value="Acyl-CoA N-acyltransferases (Nat)"/>
    <property type="match status" value="1"/>
</dbReference>
<dbReference type="GO" id="GO:0008080">
    <property type="term" value="F:N-acetyltransferase activity"/>
    <property type="evidence" value="ECO:0007669"/>
    <property type="project" value="TreeGrafter"/>
</dbReference>
<dbReference type="PROSITE" id="PS51186">
    <property type="entry name" value="GNAT"/>
    <property type="match status" value="1"/>
</dbReference>
<evidence type="ECO:0000256" key="1">
    <source>
        <dbReference type="ARBA" id="ARBA00022679"/>
    </source>
</evidence>
<dbReference type="Gene3D" id="3.40.630.30">
    <property type="match status" value="1"/>
</dbReference>
<evidence type="ECO:0000259" key="3">
    <source>
        <dbReference type="PROSITE" id="PS51186"/>
    </source>
</evidence>
<evidence type="ECO:0000256" key="2">
    <source>
        <dbReference type="ARBA" id="ARBA00023315"/>
    </source>
</evidence>
<evidence type="ECO:0000313" key="5">
    <source>
        <dbReference type="Proteomes" id="UP000198693"/>
    </source>
</evidence>
<dbReference type="OrthoDB" id="9805924at2"/>
<dbReference type="Pfam" id="PF00583">
    <property type="entry name" value="Acetyltransf_1"/>
    <property type="match status" value="1"/>
</dbReference>
<protein>
    <submittedName>
        <fullName evidence="4">Acetyltransferase (GNAT) family protein</fullName>
    </submittedName>
</protein>
<dbReference type="InterPro" id="IPR000182">
    <property type="entry name" value="GNAT_dom"/>
</dbReference>